<evidence type="ECO:0000313" key="1">
    <source>
        <dbReference type="EMBL" id="KAI3826838.1"/>
    </source>
</evidence>
<proteinExistence type="predicted"/>
<accession>A0ACB9K3L8</accession>
<organism evidence="1 2">
    <name type="scientific">Smallanthus sonchifolius</name>
    <dbReference type="NCBI Taxonomy" id="185202"/>
    <lineage>
        <taxon>Eukaryota</taxon>
        <taxon>Viridiplantae</taxon>
        <taxon>Streptophyta</taxon>
        <taxon>Embryophyta</taxon>
        <taxon>Tracheophyta</taxon>
        <taxon>Spermatophyta</taxon>
        <taxon>Magnoliopsida</taxon>
        <taxon>eudicotyledons</taxon>
        <taxon>Gunneridae</taxon>
        <taxon>Pentapetalae</taxon>
        <taxon>asterids</taxon>
        <taxon>campanulids</taxon>
        <taxon>Asterales</taxon>
        <taxon>Asteraceae</taxon>
        <taxon>Asteroideae</taxon>
        <taxon>Heliantheae alliance</taxon>
        <taxon>Millerieae</taxon>
        <taxon>Smallanthus</taxon>
    </lineage>
</organism>
<dbReference type="Proteomes" id="UP001056120">
    <property type="component" value="Linkage Group LG01"/>
</dbReference>
<dbReference type="EMBL" id="CM042018">
    <property type="protein sequence ID" value="KAI3826838.1"/>
    <property type="molecule type" value="Genomic_DNA"/>
</dbReference>
<keyword evidence="2" id="KW-1185">Reference proteome</keyword>
<gene>
    <name evidence="1" type="ORF">L1987_00896</name>
</gene>
<sequence>MNNYQWYSPRNTRGAWQGVHSVDTVTSLSAQVDALTTRLNQLSKGKTAAEVTEEVKSITTNTEQVDFIGTNRLQNNPYSNTNHPNFSRKDNNKQGQSGFGQQQQQFQQRPPQNYQPRQQFQGTNKPSNVLSLEDAVTKLISTTESQALLADSLHKQYEEKFSLHEAEFRTQKATLRSIETQLGQIAKLLSERQPRCLPSNTETNPKGNVSAITLRNSKVYPEPPMPEEEVQSTRRKIFTGVPLRPHIIETTTQEPQSKTTPPPAQVYTPPKVPTKRTFHSHIPYPGRLVKQKTDEQYEKFIELLSQIHVNLSFLDIIQQIPKYGRFLKDFLTNKRNMEEVVKRTNHCVALIERCLPKKLSDPGKFSLPLTYNIGGNECLSNDPFEIAQFIDTNMDYQLKKAKEFNKGKKLNLGKDFENTDLIDEYFDKLPKLKDLNEGTGDTVEVDGSHPKKD</sequence>
<name>A0ACB9K3L8_9ASTR</name>
<protein>
    <submittedName>
        <fullName evidence="1">Uncharacterized protein</fullName>
    </submittedName>
</protein>
<comment type="caution">
    <text evidence="1">The sequence shown here is derived from an EMBL/GenBank/DDBJ whole genome shotgun (WGS) entry which is preliminary data.</text>
</comment>
<evidence type="ECO:0000313" key="2">
    <source>
        <dbReference type="Proteomes" id="UP001056120"/>
    </source>
</evidence>
<reference evidence="2" key="1">
    <citation type="journal article" date="2022" name="Mol. Ecol. Resour.">
        <title>The genomes of chicory, endive, great burdock and yacon provide insights into Asteraceae palaeo-polyploidization history and plant inulin production.</title>
        <authorList>
            <person name="Fan W."/>
            <person name="Wang S."/>
            <person name="Wang H."/>
            <person name="Wang A."/>
            <person name="Jiang F."/>
            <person name="Liu H."/>
            <person name="Zhao H."/>
            <person name="Xu D."/>
            <person name="Zhang Y."/>
        </authorList>
    </citation>
    <scope>NUCLEOTIDE SEQUENCE [LARGE SCALE GENOMIC DNA]</scope>
    <source>
        <strain evidence="2">cv. Yunnan</strain>
    </source>
</reference>
<reference evidence="1 2" key="2">
    <citation type="journal article" date="2022" name="Mol. Ecol. Resour.">
        <title>The genomes of chicory, endive, great burdock and yacon provide insights into Asteraceae paleo-polyploidization history and plant inulin production.</title>
        <authorList>
            <person name="Fan W."/>
            <person name="Wang S."/>
            <person name="Wang H."/>
            <person name="Wang A."/>
            <person name="Jiang F."/>
            <person name="Liu H."/>
            <person name="Zhao H."/>
            <person name="Xu D."/>
            <person name="Zhang Y."/>
        </authorList>
    </citation>
    <scope>NUCLEOTIDE SEQUENCE [LARGE SCALE GENOMIC DNA]</scope>
    <source>
        <strain evidence="2">cv. Yunnan</strain>
        <tissue evidence="1">Leaves</tissue>
    </source>
</reference>